<evidence type="ECO:0000313" key="2">
    <source>
        <dbReference type="Proteomes" id="UP000540989"/>
    </source>
</evidence>
<dbReference type="EMBL" id="JACHIP010000001">
    <property type="protein sequence ID" value="MBB5055617.1"/>
    <property type="molecule type" value="Genomic_DNA"/>
</dbReference>
<gene>
    <name evidence="1" type="ORF">HDF16_000286</name>
</gene>
<organism evidence="1 2">
    <name type="scientific">Granulicella aggregans</name>
    <dbReference type="NCBI Taxonomy" id="474949"/>
    <lineage>
        <taxon>Bacteria</taxon>
        <taxon>Pseudomonadati</taxon>
        <taxon>Acidobacteriota</taxon>
        <taxon>Terriglobia</taxon>
        <taxon>Terriglobales</taxon>
        <taxon>Acidobacteriaceae</taxon>
        <taxon>Granulicella</taxon>
    </lineage>
</organism>
<dbReference type="Pfam" id="PF06672">
    <property type="entry name" value="DUF1175"/>
    <property type="match status" value="1"/>
</dbReference>
<sequence>MLRELIRRGWLVFAAILLVAAVAGVYFSSHHGKLVLSSRDVTLPADGGWHQVATLRAPPTREIHPIGPQQSDSPATFSDLQTRVEMQGGQTILKVVSPVLPGMRSLVEFSANTKTTIHLHFTEDDNDSFGDGTPDALRLHSAADRLAFREWISALADTAASLPPDRLPGEIDDCAALLRWAYRGCLHAHDAAWQSEQPFDSLPPIPSVQQYAYPFTPLGANLFRVTSGRYLADDARNGAFAQFADAKTLMQRNTFFVSRDLRTAKTGDLIFFRQLEQNSPFHSMILTGSGHNWAVYHTGPIGRERGEVRRVLLHDLLNHPDRRWRPVPENSNFLGVYRWNILREDSR</sequence>
<proteinExistence type="predicted"/>
<dbReference type="Proteomes" id="UP000540989">
    <property type="component" value="Unassembled WGS sequence"/>
</dbReference>
<protein>
    <recommendedName>
        <fullName evidence="3">DUF1175 family protein</fullName>
    </recommendedName>
</protein>
<accession>A0A7W7Z9H4</accession>
<name>A0A7W7Z9H4_9BACT</name>
<keyword evidence="2" id="KW-1185">Reference proteome</keyword>
<dbReference type="InterPro" id="IPR009558">
    <property type="entry name" value="DUF1175"/>
</dbReference>
<evidence type="ECO:0000313" key="1">
    <source>
        <dbReference type="EMBL" id="MBB5055617.1"/>
    </source>
</evidence>
<comment type="caution">
    <text evidence="1">The sequence shown here is derived from an EMBL/GenBank/DDBJ whole genome shotgun (WGS) entry which is preliminary data.</text>
</comment>
<evidence type="ECO:0008006" key="3">
    <source>
        <dbReference type="Google" id="ProtNLM"/>
    </source>
</evidence>
<reference evidence="1 2" key="1">
    <citation type="submission" date="2020-08" db="EMBL/GenBank/DDBJ databases">
        <title>Genomic Encyclopedia of Type Strains, Phase IV (KMG-V): Genome sequencing to study the core and pangenomes of soil and plant-associated prokaryotes.</title>
        <authorList>
            <person name="Whitman W."/>
        </authorList>
    </citation>
    <scope>NUCLEOTIDE SEQUENCE [LARGE SCALE GENOMIC DNA]</scope>
    <source>
        <strain evidence="1 2">M8UP14</strain>
    </source>
</reference>
<dbReference type="AlphaFoldDB" id="A0A7W7Z9H4"/>